<dbReference type="GO" id="GO:0003677">
    <property type="term" value="F:DNA binding"/>
    <property type="evidence" value="ECO:0007669"/>
    <property type="project" value="UniProtKB-KW"/>
</dbReference>
<evidence type="ECO:0000256" key="1">
    <source>
        <dbReference type="ARBA" id="ARBA00023125"/>
    </source>
</evidence>
<dbReference type="SUPFAM" id="SSF49417">
    <property type="entry name" value="p53-like transcription factors"/>
    <property type="match status" value="1"/>
</dbReference>
<proteinExistence type="predicted"/>
<evidence type="ECO:0000256" key="2">
    <source>
        <dbReference type="PROSITE-ProRule" id="PRU00850"/>
    </source>
</evidence>
<dbReference type="Proteomes" id="UP000449547">
    <property type="component" value="Unassembled WGS sequence"/>
</dbReference>
<evidence type="ECO:0000313" key="6">
    <source>
        <dbReference type="Proteomes" id="UP000449547"/>
    </source>
</evidence>
<keyword evidence="6" id="KW-1185">Reference proteome</keyword>
<sequence>MDSSERLDDLASLFLPDILHPDPPGPHHARVPDTDINADWGWAQLQPPPVMTKSMSPSPGAVAEEVLANFMTHNHYAGFIPVEATGSNTNQRPHVPGHLQTYPPVSMPPQFGTYGGVPPVATPPPGSLSAAASTPMNNYPHPPPQQREQSRRKQRRREPVKREIEFDYRAHHLRRLLDLKPQPHSQSSNFTIVDKDNNPVNVTFGGFLNGRFLTNDIDNSNFLASVPNQATGEGPVPPAVISCYRRNYIQISMNMQISGIKFPSPLLRVQTSDFGYTITRVIKYFKLEVLAGTKMPRTSKSDVSIKIRDLYKETEKEKRAQVTTSSDDTIVPSQILNSEHIILLNDDQPVDNGIIDKFFVIKQCQFKSATPNNGHSNFQNYYHLIVKLSAVVADLYHDDYYEEDPGMAGATGAGGTGGGETNEILLCELKSEPIIVRGRNPSFYADRDDMLIRGRSSYSKQSYKLAISGGAEPGDETGQFERGVSADPAPQNNNDIDQSDDSEARLPQTTTTQREQSSESSAADVLGPGQDNQDLSTSSRYKYFPISNVYYLPPINVVYFPHSHRSKGESVPSDSSDPPRERRKNSNLYFS</sequence>
<dbReference type="InterPro" id="IPR052605">
    <property type="entry name" value="Fungal_trans_regulator"/>
</dbReference>
<keyword evidence="1 2" id="KW-0238">DNA-binding</keyword>
<feature type="region of interest" description="Disordered" evidence="3">
    <location>
        <begin position="562"/>
        <end position="591"/>
    </location>
</feature>
<feature type="region of interest" description="Disordered" evidence="3">
    <location>
        <begin position="108"/>
        <end position="162"/>
    </location>
</feature>
<dbReference type="InterPro" id="IPR008967">
    <property type="entry name" value="p53-like_TF_DNA-bd_sf"/>
</dbReference>
<dbReference type="Gene3D" id="2.60.40.1390">
    <property type="entry name" value="NDT80 DNA-binding domain"/>
    <property type="match status" value="1"/>
</dbReference>
<dbReference type="GO" id="GO:0045944">
    <property type="term" value="P:positive regulation of transcription by RNA polymerase II"/>
    <property type="evidence" value="ECO:0007669"/>
    <property type="project" value="TreeGrafter"/>
</dbReference>
<dbReference type="InterPro" id="IPR024061">
    <property type="entry name" value="NDT80_DNA-bd_dom"/>
</dbReference>
<comment type="caution">
    <text evidence="5">The sequence shown here is derived from an EMBL/GenBank/DDBJ whole genome shotgun (WGS) entry which is preliminary data.</text>
</comment>
<dbReference type="OrthoDB" id="4117572at2759"/>
<dbReference type="Pfam" id="PF05224">
    <property type="entry name" value="NDT80_PhoG"/>
    <property type="match status" value="1"/>
</dbReference>
<gene>
    <name evidence="5" type="ORF">DIURU_004601</name>
</gene>
<protein>
    <recommendedName>
        <fullName evidence="4">NDT80 domain-containing protein</fullName>
    </recommendedName>
</protein>
<dbReference type="AlphaFoldDB" id="A0A642UGJ5"/>
<dbReference type="GO" id="GO:0003700">
    <property type="term" value="F:DNA-binding transcription factor activity"/>
    <property type="evidence" value="ECO:0007669"/>
    <property type="project" value="UniProtKB-UniRule"/>
</dbReference>
<dbReference type="RefSeq" id="XP_034010565.1">
    <property type="nucleotide sequence ID" value="XM_034157493.1"/>
</dbReference>
<feature type="compositionally biased region" description="Low complexity" evidence="3">
    <location>
        <begin position="508"/>
        <end position="521"/>
    </location>
</feature>
<organism evidence="5 6">
    <name type="scientific">Diutina rugosa</name>
    <name type="common">Yeast</name>
    <name type="synonym">Candida rugosa</name>
    <dbReference type="NCBI Taxonomy" id="5481"/>
    <lineage>
        <taxon>Eukaryota</taxon>
        <taxon>Fungi</taxon>
        <taxon>Dikarya</taxon>
        <taxon>Ascomycota</taxon>
        <taxon>Saccharomycotina</taxon>
        <taxon>Pichiomycetes</taxon>
        <taxon>Debaryomycetaceae</taxon>
        <taxon>Diutina</taxon>
    </lineage>
</organism>
<reference evidence="5 6" key="1">
    <citation type="submission" date="2019-07" db="EMBL/GenBank/DDBJ databases">
        <title>Genome assembly of two rare yeast pathogens: Diutina rugosa and Trichomonascus ciferrii.</title>
        <authorList>
            <person name="Mixao V."/>
            <person name="Saus E."/>
            <person name="Hansen A."/>
            <person name="Lass-Flor C."/>
            <person name="Gabaldon T."/>
        </authorList>
    </citation>
    <scope>NUCLEOTIDE SEQUENCE [LARGE SCALE GENOMIC DNA]</scope>
    <source>
        <strain evidence="5 6">CBS 613</strain>
    </source>
</reference>
<feature type="region of interest" description="Disordered" evidence="3">
    <location>
        <begin position="468"/>
        <end position="537"/>
    </location>
</feature>
<dbReference type="GO" id="GO:0051321">
    <property type="term" value="P:meiotic cell cycle"/>
    <property type="evidence" value="ECO:0007669"/>
    <property type="project" value="TreeGrafter"/>
</dbReference>
<dbReference type="PANTHER" id="PTHR35144">
    <property type="entry name" value="MEIOSIS-SPECIFIC TRANSCRIPTION FACTOR NDT80"/>
    <property type="match status" value="1"/>
</dbReference>
<dbReference type="GO" id="GO:0000228">
    <property type="term" value="C:nuclear chromosome"/>
    <property type="evidence" value="ECO:0007669"/>
    <property type="project" value="TreeGrafter"/>
</dbReference>
<evidence type="ECO:0000313" key="5">
    <source>
        <dbReference type="EMBL" id="KAA8898581.1"/>
    </source>
</evidence>
<evidence type="ECO:0000256" key="3">
    <source>
        <dbReference type="SAM" id="MobiDB-lite"/>
    </source>
</evidence>
<dbReference type="OMA" id="TRVIKYF"/>
<feature type="compositionally biased region" description="Basic residues" evidence="3">
    <location>
        <begin position="150"/>
        <end position="159"/>
    </location>
</feature>
<dbReference type="GeneID" id="54783252"/>
<feature type="DNA-binding region" description="NDT80" evidence="2">
    <location>
        <begin position="155"/>
        <end position="448"/>
    </location>
</feature>
<dbReference type="VEuPathDB" id="FungiDB:DIURU_004601"/>
<dbReference type="PROSITE" id="PS51517">
    <property type="entry name" value="NDT80"/>
    <property type="match status" value="1"/>
</dbReference>
<name>A0A642UGJ5_DIURU</name>
<dbReference type="PANTHER" id="PTHR35144:SF1">
    <property type="entry name" value="PROTEIN PACG"/>
    <property type="match status" value="1"/>
</dbReference>
<dbReference type="EMBL" id="SWFT01000139">
    <property type="protein sequence ID" value="KAA8898581.1"/>
    <property type="molecule type" value="Genomic_DNA"/>
</dbReference>
<feature type="domain" description="NDT80" evidence="4">
    <location>
        <begin position="155"/>
        <end position="448"/>
    </location>
</feature>
<evidence type="ECO:0000259" key="4">
    <source>
        <dbReference type="PROSITE" id="PS51517"/>
    </source>
</evidence>
<accession>A0A642UGJ5</accession>
<dbReference type="InterPro" id="IPR037141">
    <property type="entry name" value="NDT80_DNA-bd_dom_sf"/>
</dbReference>